<feature type="compositionally biased region" description="Low complexity" evidence="4">
    <location>
        <begin position="248"/>
        <end position="265"/>
    </location>
</feature>
<sequence>MEKLLNLTLLLLSASCAAENITVVAVEGDTISINCSYDARQWWRDKSWCRQLGQGRCQPVASAPPAWLPLPRPSRGGTSIRDDARAGLLTVTMRGLRRHDAGLYQCQTGFLGHTRSLRRVQVEVLAGPLLTWISLFSTSWLDSWWPSSWWLCWSVLLPSAGRAGREGRAQNWVSSRSSQSLLTLDMMESASPGRALREPSQGDPWKRQIHGKGKSMEKANPWKRPPATRKGPLLSTGLEEPVTLERFPSSSSPLPLGVSSPGSYSRPHSQDHSIML</sequence>
<evidence type="ECO:0000256" key="2">
    <source>
        <dbReference type="ARBA" id="ARBA00023157"/>
    </source>
</evidence>
<reference evidence="7" key="2">
    <citation type="submission" date="2025-09" db="UniProtKB">
        <authorList>
            <consortium name="Ensembl"/>
        </authorList>
    </citation>
    <scope>IDENTIFICATION</scope>
</reference>
<dbReference type="AlphaFoldDB" id="A0A8C5JHF3"/>
<organism evidence="7 8">
    <name type="scientific">Junco hyemalis</name>
    <name type="common">Dark-eyed junco</name>
    <dbReference type="NCBI Taxonomy" id="40217"/>
    <lineage>
        <taxon>Eukaryota</taxon>
        <taxon>Metazoa</taxon>
        <taxon>Chordata</taxon>
        <taxon>Craniata</taxon>
        <taxon>Vertebrata</taxon>
        <taxon>Euteleostomi</taxon>
        <taxon>Archelosauria</taxon>
        <taxon>Archosauria</taxon>
        <taxon>Dinosauria</taxon>
        <taxon>Saurischia</taxon>
        <taxon>Theropoda</taxon>
        <taxon>Coelurosauria</taxon>
        <taxon>Aves</taxon>
        <taxon>Neognathae</taxon>
        <taxon>Neoaves</taxon>
        <taxon>Telluraves</taxon>
        <taxon>Australaves</taxon>
        <taxon>Passeriformes</taxon>
        <taxon>Passerellidae</taxon>
        <taxon>Junco</taxon>
    </lineage>
</organism>
<evidence type="ECO:0000313" key="8">
    <source>
        <dbReference type="Proteomes" id="UP000694408"/>
    </source>
</evidence>
<dbReference type="GO" id="GO:0009986">
    <property type="term" value="C:cell surface"/>
    <property type="evidence" value="ECO:0007669"/>
    <property type="project" value="TreeGrafter"/>
</dbReference>
<feature type="chain" id="PRO_5034145299" description="Immunoglobulin domain-containing protein" evidence="5">
    <location>
        <begin position="19"/>
        <end position="276"/>
    </location>
</feature>
<feature type="region of interest" description="Disordered" evidence="4">
    <location>
        <begin position="191"/>
        <end position="276"/>
    </location>
</feature>
<keyword evidence="3" id="KW-0393">Immunoglobulin domain</keyword>
<dbReference type="Pfam" id="PF07686">
    <property type="entry name" value="V-set"/>
    <property type="match status" value="1"/>
</dbReference>
<evidence type="ECO:0000313" key="7">
    <source>
        <dbReference type="Ensembl" id="ENSJHYP00000019896.1"/>
    </source>
</evidence>
<dbReference type="InterPro" id="IPR003599">
    <property type="entry name" value="Ig_sub"/>
</dbReference>
<reference evidence="7" key="1">
    <citation type="submission" date="2025-08" db="UniProtKB">
        <authorList>
            <consortium name="Ensembl"/>
        </authorList>
    </citation>
    <scope>IDENTIFICATION</scope>
</reference>
<evidence type="ECO:0000256" key="1">
    <source>
        <dbReference type="ARBA" id="ARBA00022729"/>
    </source>
</evidence>
<evidence type="ECO:0000256" key="5">
    <source>
        <dbReference type="SAM" id="SignalP"/>
    </source>
</evidence>
<dbReference type="Gene3D" id="2.60.40.10">
    <property type="entry name" value="Immunoglobulins"/>
    <property type="match status" value="1"/>
</dbReference>
<name>A0A8C5JHF3_JUNHY</name>
<dbReference type="InterPro" id="IPR052314">
    <property type="entry name" value="Immune_rcpt_domain"/>
</dbReference>
<evidence type="ECO:0000259" key="6">
    <source>
        <dbReference type="SMART" id="SM00409"/>
    </source>
</evidence>
<evidence type="ECO:0000256" key="3">
    <source>
        <dbReference type="ARBA" id="ARBA00023319"/>
    </source>
</evidence>
<protein>
    <recommendedName>
        <fullName evidence="6">Immunoglobulin domain-containing protein</fullName>
    </recommendedName>
</protein>
<dbReference type="PANTHER" id="PTHR16423:SF6">
    <property type="entry name" value="TRIGGERING RECEPTOR EXPRESSED ON MYELOID CELLS 2-RELATED"/>
    <property type="match status" value="1"/>
</dbReference>
<feature type="domain" description="Immunoglobulin" evidence="6">
    <location>
        <begin position="20"/>
        <end position="125"/>
    </location>
</feature>
<dbReference type="InterPro" id="IPR013783">
    <property type="entry name" value="Ig-like_fold"/>
</dbReference>
<dbReference type="Ensembl" id="ENSJHYT00000023983.1">
    <property type="protein sequence ID" value="ENSJHYP00000019896.1"/>
    <property type="gene ID" value="ENSJHYG00000015106.1"/>
</dbReference>
<dbReference type="Proteomes" id="UP000694408">
    <property type="component" value="Unplaced"/>
</dbReference>
<dbReference type="GO" id="GO:0038023">
    <property type="term" value="F:signaling receptor activity"/>
    <property type="evidence" value="ECO:0007669"/>
    <property type="project" value="TreeGrafter"/>
</dbReference>
<dbReference type="PANTHER" id="PTHR16423">
    <property type="entry name" value="TREM-LIKE TRANSCRIPT PROTEIN"/>
    <property type="match status" value="1"/>
</dbReference>
<accession>A0A8C5JHF3</accession>
<keyword evidence="2" id="KW-1015">Disulfide bond</keyword>
<keyword evidence="8" id="KW-1185">Reference proteome</keyword>
<dbReference type="SMART" id="SM00409">
    <property type="entry name" value="IG"/>
    <property type="match status" value="1"/>
</dbReference>
<keyword evidence="1 5" id="KW-0732">Signal</keyword>
<evidence type="ECO:0000256" key="4">
    <source>
        <dbReference type="SAM" id="MobiDB-lite"/>
    </source>
</evidence>
<dbReference type="InterPro" id="IPR036179">
    <property type="entry name" value="Ig-like_dom_sf"/>
</dbReference>
<dbReference type="InterPro" id="IPR013106">
    <property type="entry name" value="Ig_V-set"/>
</dbReference>
<proteinExistence type="predicted"/>
<feature type="signal peptide" evidence="5">
    <location>
        <begin position="1"/>
        <end position="18"/>
    </location>
</feature>
<dbReference type="SUPFAM" id="SSF48726">
    <property type="entry name" value="Immunoglobulin"/>
    <property type="match status" value="1"/>
</dbReference>
<dbReference type="PROSITE" id="PS51257">
    <property type="entry name" value="PROKAR_LIPOPROTEIN"/>
    <property type="match status" value="1"/>
</dbReference>